<dbReference type="RefSeq" id="XP_028868080.1">
    <property type="nucleotide sequence ID" value="XM_029012247.1"/>
</dbReference>
<organism evidence="1 2">
    <name type="scientific">Babesia ovata</name>
    <dbReference type="NCBI Taxonomy" id="189622"/>
    <lineage>
        <taxon>Eukaryota</taxon>
        <taxon>Sar</taxon>
        <taxon>Alveolata</taxon>
        <taxon>Apicomplexa</taxon>
        <taxon>Aconoidasida</taxon>
        <taxon>Piroplasmida</taxon>
        <taxon>Babesiidae</taxon>
        <taxon>Babesia</taxon>
    </lineage>
</organism>
<name>A0A2H6KFS7_9APIC</name>
<dbReference type="Proteomes" id="UP000236319">
    <property type="component" value="Unassembled WGS sequence"/>
</dbReference>
<evidence type="ECO:0000313" key="1">
    <source>
        <dbReference type="EMBL" id="GBE61837.1"/>
    </source>
</evidence>
<sequence>MHLRVILRVNVHQRRTNIDHVAGVHVKLLDYARVSARDVNCGLVTLNGANRLHLLDLLANGLVPPHQLYFGYAFADVTQHEGCQLVTAGRYVEEAPTDRARDGPNANLVK</sequence>
<gene>
    <name evidence="1" type="ORF">BOVATA_033300</name>
</gene>
<reference evidence="1 2" key="1">
    <citation type="journal article" date="2017" name="BMC Genomics">
        <title>Whole-genome assembly of Babesia ovata and comparative genomics between closely related pathogens.</title>
        <authorList>
            <person name="Yamagishi J."/>
            <person name="Asada M."/>
            <person name="Hakimi H."/>
            <person name="Tanaka T.Q."/>
            <person name="Sugimoto C."/>
            <person name="Kawazu S."/>
        </authorList>
    </citation>
    <scope>NUCLEOTIDE SEQUENCE [LARGE SCALE GENOMIC DNA]</scope>
    <source>
        <strain evidence="1 2">Miyake</strain>
    </source>
</reference>
<protein>
    <submittedName>
        <fullName evidence="1">Transcriptional regulatory protein, putative</fullName>
    </submittedName>
</protein>
<evidence type="ECO:0000313" key="2">
    <source>
        <dbReference type="Proteomes" id="UP000236319"/>
    </source>
</evidence>
<dbReference type="GeneID" id="39875607"/>
<dbReference type="AlphaFoldDB" id="A0A2H6KFS7"/>
<dbReference type="EMBL" id="BDSA01000003">
    <property type="protein sequence ID" value="GBE61837.1"/>
    <property type="molecule type" value="Genomic_DNA"/>
</dbReference>
<comment type="caution">
    <text evidence="1">The sequence shown here is derived from an EMBL/GenBank/DDBJ whole genome shotgun (WGS) entry which is preliminary data.</text>
</comment>
<dbReference type="VEuPathDB" id="PiroplasmaDB:BOVATA_033300"/>
<accession>A0A2H6KFS7</accession>
<keyword evidence="2" id="KW-1185">Reference proteome</keyword>
<proteinExistence type="predicted"/>